<reference evidence="5 6" key="1">
    <citation type="submission" date="2015-05" db="EMBL/GenBank/DDBJ databases">
        <title>Comparison of genome.</title>
        <authorList>
            <person name="Zheng Z."/>
            <person name="Sun M."/>
        </authorList>
    </citation>
    <scope>NUCLEOTIDE SEQUENCE [LARGE SCALE GENOMIC DNA]</scope>
    <source>
        <strain evidence="5 6">G25-74</strain>
    </source>
</reference>
<evidence type="ECO:0000313" key="5">
    <source>
        <dbReference type="EMBL" id="OAK74045.1"/>
    </source>
</evidence>
<dbReference type="Pfam" id="PF00440">
    <property type="entry name" value="TetR_N"/>
    <property type="match status" value="1"/>
</dbReference>
<dbReference type="SUPFAM" id="SSF46689">
    <property type="entry name" value="Homeodomain-like"/>
    <property type="match status" value="1"/>
</dbReference>
<evidence type="ECO:0000259" key="4">
    <source>
        <dbReference type="PROSITE" id="PS50977"/>
    </source>
</evidence>
<evidence type="ECO:0000313" key="6">
    <source>
        <dbReference type="Proteomes" id="UP000077881"/>
    </source>
</evidence>
<dbReference type="InterPro" id="IPR023772">
    <property type="entry name" value="DNA-bd_HTH_TetR-type_CS"/>
</dbReference>
<dbReference type="EMBL" id="LDJR01000028">
    <property type="protein sequence ID" value="OAK74045.1"/>
    <property type="molecule type" value="Genomic_DNA"/>
</dbReference>
<dbReference type="PATRIC" id="fig|217031.6.peg.1177"/>
<dbReference type="InterPro" id="IPR001647">
    <property type="entry name" value="HTH_TetR"/>
</dbReference>
<dbReference type="PROSITE" id="PS01081">
    <property type="entry name" value="HTH_TETR_1"/>
    <property type="match status" value="1"/>
</dbReference>
<accession>A0A178A1H5</accession>
<protein>
    <submittedName>
        <fullName evidence="5">Transcriptional regulator</fullName>
    </submittedName>
</protein>
<sequence length="201" mass="22491">MMDAAIQTLDEIGFIKASLSQIAKRAGISTALISYHFSSKEDLMNHVLMKLMADSTTAIVEQIEKVKGPKEKLDTFIKASLMYQAIHPSRNTALLEIVFNARTPENIPYYKMEDDEEEQLTNELQQILYDGQKEGVFAPFSVEVMTSVIQGAIGEFMLSNSRIAREVDIDTYIKELTTILHRTVLKDKDKGEALGGVNENG</sequence>
<keyword evidence="1" id="KW-0678">Repressor</keyword>
<gene>
    <name evidence="5" type="ORF">ABB05_05450</name>
</gene>
<dbReference type="PRINTS" id="PR00455">
    <property type="entry name" value="HTHTETR"/>
</dbReference>
<proteinExistence type="predicted"/>
<keyword evidence="6" id="KW-1185">Reference proteome</keyword>
<dbReference type="InterPro" id="IPR050624">
    <property type="entry name" value="HTH-type_Tx_Regulator"/>
</dbReference>
<feature type="DNA-binding region" description="H-T-H motif" evidence="3">
    <location>
        <begin position="18"/>
        <end position="37"/>
    </location>
</feature>
<feature type="domain" description="HTH tetR-type" evidence="4">
    <location>
        <begin position="1"/>
        <end position="55"/>
    </location>
</feature>
<dbReference type="InterPro" id="IPR009057">
    <property type="entry name" value="Homeodomain-like_sf"/>
</dbReference>
<dbReference type="Proteomes" id="UP000077881">
    <property type="component" value="Unassembled WGS sequence"/>
</dbReference>
<comment type="caution">
    <text evidence="5">The sequence shown here is derived from an EMBL/GenBank/DDBJ whole genome shotgun (WGS) entry which is preliminary data.</text>
</comment>
<evidence type="ECO:0000256" key="3">
    <source>
        <dbReference type="PROSITE-ProRule" id="PRU00335"/>
    </source>
</evidence>
<dbReference type="SUPFAM" id="SSF48498">
    <property type="entry name" value="Tetracyclin repressor-like, C-terminal domain"/>
    <property type="match status" value="1"/>
</dbReference>
<dbReference type="InterPro" id="IPR036271">
    <property type="entry name" value="Tet_transcr_reg_TetR-rel_C_sf"/>
</dbReference>
<dbReference type="PROSITE" id="PS50977">
    <property type="entry name" value="HTH_TETR_2"/>
    <property type="match status" value="1"/>
</dbReference>
<dbReference type="PANTHER" id="PTHR43479:SF11">
    <property type="entry name" value="ACREF_ENVCD OPERON REPRESSOR-RELATED"/>
    <property type="match status" value="1"/>
</dbReference>
<dbReference type="STRING" id="217031.ABB05_05450"/>
<keyword evidence="2 3" id="KW-0238">DNA-binding</keyword>
<organism evidence="5 6">
    <name type="scientific">Lederbergia galactosidilytica</name>
    <dbReference type="NCBI Taxonomy" id="217031"/>
    <lineage>
        <taxon>Bacteria</taxon>
        <taxon>Bacillati</taxon>
        <taxon>Bacillota</taxon>
        <taxon>Bacilli</taxon>
        <taxon>Bacillales</taxon>
        <taxon>Bacillaceae</taxon>
        <taxon>Lederbergia</taxon>
    </lineage>
</organism>
<dbReference type="PANTHER" id="PTHR43479">
    <property type="entry name" value="ACREF/ENVCD OPERON REPRESSOR-RELATED"/>
    <property type="match status" value="1"/>
</dbReference>
<dbReference type="OrthoDB" id="2356263at2"/>
<evidence type="ECO:0000256" key="2">
    <source>
        <dbReference type="ARBA" id="ARBA00023125"/>
    </source>
</evidence>
<dbReference type="Gene3D" id="1.10.357.10">
    <property type="entry name" value="Tetracycline Repressor, domain 2"/>
    <property type="match status" value="1"/>
</dbReference>
<dbReference type="AlphaFoldDB" id="A0A178A1H5"/>
<dbReference type="GO" id="GO:0003677">
    <property type="term" value="F:DNA binding"/>
    <property type="evidence" value="ECO:0007669"/>
    <property type="project" value="UniProtKB-UniRule"/>
</dbReference>
<evidence type="ECO:0000256" key="1">
    <source>
        <dbReference type="ARBA" id="ARBA00022491"/>
    </source>
</evidence>
<name>A0A178A1H5_9BACI</name>